<evidence type="ECO:0000256" key="8">
    <source>
        <dbReference type="RuleBase" id="RU366003"/>
    </source>
</evidence>
<comment type="pathway">
    <text evidence="1 8">Amino-acid biosynthesis; L-histidine biosynthesis; L-histidine from 5-phospho-alpha-D-ribose 1-diphosphate: step 8/9.</text>
</comment>
<dbReference type="EMBL" id="DVIR01000006">
    <property type="protein sequence ID" value="HIS23937.1"/>
    <property type="molecule type" value="Genomic_DNA"/>
</dbReference>
<evidence type="ECO:0000256" key="5">
    <source>
        <dbReference type="ARBA" id="ARBA00022801"/>
    </source>
</evidence>
<dbReference type="Proteomes" id="UP000823982">
    <property type="component" value="Unassembled WGS sequence"/>
</dbReference>
<reference evidence="10" key="2">
    <citation type="journal article" date="2021" name="PeerJ">
        <title>Extensive microbial diversity within the chicken gut microbiome revealed by metagenomics and culture.</title>
        <authorList>
            <person name="Gilroy R."/>
            <person name="Ravi A."/>
            <person name="Getino M."/>
            <person name="Pursley I."/>
            <person name="Horton D.L."/>
            <person name="Alikhan N.F."/>
            <person name="Baker D."/>
            <person name="Gharbi K."/>
            <person name="Hall N."/>
            <person name="Watson M."/>
            <person name="Adriaenssens E.M."/>
            <person name="Foster-Nyarko E."/>
            <person name="Jarju S."/>
            <person name="Secka A."/>
            <person name="Antonio M."/>
            <person name="Oren A."/>
            <person name="Chaudhuri R.R."/>
            <person name="La Ragione R."/>
            <person name="Hildebrand F."/>
            <person name="Pallen M.J."/>
        </authorList>
    </citation>
    <scope>NUCLEOTIDE SEQUENCE</scope>
    <source>
        <strain evidence="10">CHK157-1446</strain>
    </source>
</reference>
<dbReference type="InterPro" id="IPR016195">
    <property type="entry name" value="Pol/histidinol_Pase-like"/>
</dbReference>
<evidence type="ECO:0000313" key="11">
    <source>
        <dbReference type="Proteomes" id="UP000823982"/>
    </source>
</evidence>
<evidence type="ECO:0000256" key="3">
    <source>
        <dbReference type="ARBA" id="ARBA00013085"/>
    </source>
</evidence>
<evidence type="ECO:0000256" key="7">
    <source>
        <dbReference type="ARBA" id="ARBA00049158"/>
    </source>
</evidence>
<protein>
    <recommendedName>
        <fullName evidence="3 8">Histidinol-phosphatase</fullName>
        <shortName evidence="8">HolPase</shortName>
        <ecNumber evidence="3 8">3.1.3.15</ecNumber>
    </recommendedName>
</protein>
<name>A0A9D1JH08_9FIRM</name>
<dbReference type="PANTHER" id="PTHR21039:SF0">
    <property type="entry name" value="HISTIDINOL-PHOSPHATASE"/>
    <property type="match status" value="1"/>
</dbReference>
<accession>A0A9D1JH08</accession>
<dbReference type="AlphaFoldDB" id="A0A9D1JH08"/>
<dbReference type="NCBIfam" id="TIGR01856">
    <property type="entry name" value="hisJ_fam"/>
    <property type="match status" value="1"/>
</dbReference>
<proteinExistence type="inferred from homology"/>
<reference evidence="10" key="1">
    <citation type="submission" date="2020-10" db="EMBL/GenBank/DDBJ databases">
        <authorList>
            <person name="Gilroy R."/>
        </authorList>
    </citation>
    <scope>NUCLEOTIDE SEQUENCE</scope>
    <source>
        <strain evidence="10">CHK157-1446</strain>
    </source>
</reference>
<dbReference type="PANTHER" id="PTHR21039">
    <property type="entry name" value="HISTIDINOL PHOSPHATASE-RELATED"/>
    <property type="match status" value="1"/>
</dbReference>
<keyword evidence="6 8" id="KW-0368">Histidine biosynthesis</keyword>
<dbReference type="GO" id="GO:0004401">
    <property type="term" value="F:histidinol-phosphatase activity"/>
    <property type="evidence" value="ECO:0007669"/>
    <property type="project" value="UniProtKB-UniRule"/>
</dbReference>
<dbReference type="Pfam" id="PF02811">
    <property type="entry name" value="PHP"/>
    <property type="match status" value="1"/>
</dbReference>
<evidence type="ECO:0000256" key="6">
    <source>
        <dbReference type="ARBA" id="ARBA00023102"/>
    </source>
</evidence>
<dbReference type="EC" id="3.1.3.15" evidence="3 8"/>
<comment type="catalytic activity">
    <reaction evidence="7 8">
        <text>L-histidinol phosphate + H2O = L-histidinol + phosphate</text>
        <dbReference type="Rhea" id="RHEA:14465"/>
        <dbReference type="ChEBI" id="CHEBI:15377"/>
        <dbReference type="ChEBI" id="CHEBI:43474"/>
        <dbReference type="ChEBI" id="CHEBI:57699"/>
        <dbReference type="ChEBI" id="CHEBI:57980"/>
        <dbReference type="EC" id="3.1.3.15"/>
    </reaction>
</comment>
<dbReference type="Gene3D" id="3.20.20.140">
    <property type="entry name" value="Metal-dependent hydrolases"/>
    <property type="match status" value="1"/>
</dbReference>
<evidence type="ECO:0000256" key="1">
    <source>
        <dbReference type="ARBA" id="ARBA00004970"/>
    </source>
</evidence>
<evidence type="ECO:0000259" key="9">
    <source>
        <dbReference type="Pfam" id="PF02811"/>
    </source>
</evidence>
<dbReference type="InterPro" id="IPR004013">
    <property type="entry name" value="PHP_dom"/>
</dbReference>
<dbReference type="CDD" id="cd12110">
    <property type="entry name" value="PHP_HisPPase_Hisj_like"/>
    <property type="match status" value="1"/>
</dbReference>
<evidence type="ECO:0000256" key="4">
    <source>
        <dbReference type="ARBA" id="ARBA00022605"/>
    </source>
</evidence>
<dbReference type="GO" id="GO:0005737">
    <property type="term" value="C:cytoplasm"/>
    <property type="evidence" value="ECO:0007669"/>
    <property type="project" value="TreeGrafter"/>
</dbReference>
<feature type="domain" description="PHP" evidence="9">
    <location>
        <begin position="6"/>
        <end position="199"/>
    </location>
</feature>
<comment type="similarity">
    <text evidence="2 8">Belongs to the PHP hydrolase family. HisK subfamily.</text>
</comment>
<dbReference type="GO" id="GO:0000105">
    <property type="term" value="P:L-histidine biosynthetic process"/>
    <property type="evidence" value="ECO:0007669"/>
    <property type="project" value="UniProtKB-UniRule"/>
</dbReference>
<evidence type="ECO:0000256" key="2">
    <source>
        <dbReference type="ARBA" id="ARBA00009152"/>
    </source>
</evidence>
<evidence type="ECO:0000313" key="10">
    <source>
        <dbReference type="EMBL" id="HIS23937.1"/>
    </source>
</evidence>
<comment type="caution">
    <text evidence="10">The sequence shown here is derived from an EMBL/GenBank/DDBJ whole genome shotgun (WGS) entry which is preliminary data.</text>
</comment>
<dbReference type="InterPro" id="IPR010140">
    <property type="entry name" value="Histidinol_P_phosphatase_HisJ"/>
</dbReference>
<dbReference type="SUPFAM" id="SSF89550">
    <property type="entry name" value="PHP domain-like"/>
    <property type="match status" value="1"/>
</dbReference>
<keyword evidence="5 8" id="KW-0378">Hydrolase</keyword>
<gene>
    <name evidence="10" type="ORF">IAD01_00810</name>
</gene>
<organism evidence="10 11">
    <name type="scientific">Candidatus Faeciplasma gallinarum</name>
    <dbReference type="NCBI Taxonomy" id="2840799"/>
    <lineage>
        <taxon>Bacteria</taxon>
        <taxon>Bacillati</taxon>
        <taxon>Bacillota</taxon>
        <taxon>Clostridia</taxon>
        <taxon>Eubacteriales</taxon>
        <taxon>Oscillospiraceae</taxon>
        <taxon>Oscillospiraceae incertae sedis</taxon>
        <taxon>Candidatus Faeciplasma</taxon>
    </lineage>
</organism>
<sequence length="274" mass="30613">MGLQNLHTHSVWCDGADALEELVLEAIRLGMDTIGFSSHSYTPFDTSYCMTDTDGYIAQCSALKSKYRGKINILCGVEADYYSDTASYQGKGFDFVIGSVHYLKCGEEYLPIDESAQILTEGAKKHFCSMAELVRQYYALEADVVRKTGCDIIGHFDLITKFCDVCPQIIDTCSQDYTSARDHALSALIKTGKIFEVNTGAMARGYRRLPYPDASCLRTIAERGGKVMITSDCHKKEQLCYGFETAKEFLVSNGFKCVYLYNNGRFESTNIENI</sequence>
<keyword evidence="4 8" id="KW-0028">Amino-acid biosynthesis</keyword>